<proteinExistence type="predicted"/>
<evidence type="ECO:0000313" key="2">
    <source>
        <dbReference type="Proteomes" id="UP000775877"/>
    </source>
</evidence>
<name>A0A955IF59_9BACT</name>
<reference evidence="1" key="2">
    <citation type="journal article" date="2021" name="Microbiome">
        <title>Successional dynamics and alternative stable states in a saline activated sludge microbial community over 9 years.</title>
        <authorList>
            <person name="Wang Y."/>
            <person name="Ye J."/>
            <person name="Ju F."/>
            <person name="Liu L."/>
            <person name="Boyd J.A."/>
            <person name="Deng Y."/>
            <person name="Parks D.H."/>
            <person name="Jiang X."/>
            <person name="Yin X."/>
            <person name="Woodcroft B.J."/>
            <person name="Tyson G.W."/>
            <person name="Hugenholtz P."/>
            <person name="Polz M.F."/>
            <person name="Zhang T."/>
        </authorList>
    </citation>
    <scope>NUCLEOTIDE SEQUENCE</scope>
    <source>
        <strain evidence="1">HKST-UBA13</strain>
    </source>
</reference>
<sequence length="174" mass="19703">MDDEGASLESNDDSNVTPEILVQFISLSIALINLGQKIEHEEQIPILYKIENVLINQFPDIEGPYPKEMKIDIGLAFSAARTLNIMKQYQNRQIATNYDEFGGVHFNGINVPNRFLDSVIGTISISSEILNMTTSSIVLMKKIEDAVTSHGYNTVNFYSDLDNLKLYFFIYKIK</sequence>
<organism evidence="1 2">
    <name type="scientific">Candidatus Dojkabacteria bacterium</name>
    <dbReference type="NCBI Taxonomy" id="2099670"/>
    <lineage>
        <taxon>Bacteria</taxon>
        <taxon>Candidatus Dojkabacteria</taxon>
    </lineage>
</organism>
<gene>
    <name evidence="1" type="ORF">KC678_01930</name>
</gene>
<dbReference type="EMBL" id="JAGQLJ010000040">
    <property type="protein sequence ID" value="MCA9380998.1"/>
    <property type="molecule type" value="Genomic_DNA"/>
</dbReference>
<protein>
    <submittedName>
        <fullName evidence="1">Uncharacterized protein</fullName>
    </submittedName>
</protein>
<comment type="caution">
    <text evidence="1">The sequence shown here is derived from an EMBL/GenBank/DDBJ whole genome shotgun (WGS) entry which is preliminary data.</text>
</comment>
<dbReference type="Proteomes" id="UP000775877">
    <property type="component" value="Unassembled WGS sequence"/>
</dbReference>
<evidence type="ECO:0000313" key="1">
    <source>
        <dbReference type="EMBL" id="MCA9380998.1"/>
    </source>
</evidence>
<accession>A0A955IF59</accession>
<reference evidence="1" key="1">
    <citation type="submission" date="2020-04" db="EMBL/GenBank/DDBJ databases">
        <authorList>
            <person name="Zhang T."/>
        </authorList>
    </citation>
    <scope>NUCLEOTIDE SEQUENCE</scope>
    <source>
        <strain evidence="1">HKST-UBA13</strain>
    </source>
</reference>
<dbReference type="AlphaFoldDB" id="A0A955IF59"/>